<dbReference type="Gene3D" id="2.40.30.170">
    <property type="match status" value="1"/>
</dbReference>
<reference evidence="8" key="1">
    <citation type="submission" date="2019-09" db="EMBL/GenBank/DDBJ databases">
        <authorList>
            <person name="Cremers G."/>
        </authorList>
    </citation>
    <scope>NUCLEOTIDE SEQUENCE [LARGE SCALE GENOMIC DNA]</scope>
    <source>
        <strain evidence="8">3B</strain>
    </source>
</reference>
<dbReference type="FunFam" id="2.40.30.170:FF:000010">
    <property type="entry name" value="Efflux RND transporter periplasmic adaptor subunit"/>
    <property type="match status" value="1"/>
</dbReference>
<dbReference type="GO" id="GO:0022857">
    <property type="term" value="F:transmembrane transporter activity"/>
    <property type="evidence" value="ECO:0007669"/>
    <property type="project" value="InterPro"/>
</dbReference>
<evidence type="ECO:0000313" key="8">
    <source>
        <dbReference type="EMBL" id="VVM05815.1"/>
    </source>
</evidence>
<dbReference type="GO" id="GO:0030288">
    <property type="term" value="C:outer membrane-bounded periplasmic space"/>
    <property type="evidence" value="ECO:0007669"/>
    <property type="project" value="TreeGrafter"/>
</dbReference>
<name>A0A5E6MBW1_9BACT</name>
<dbReference type="GO" id="GO:0016020">
    <property type="term" value="C:membrane"/>
    <property type="evidence" value="ECO:0007669"/>
    <property type="project" value="InterPro"/>
</dbReference>
<sequence length="517" mass="57679">MPAYERSKAYEPRGFLLRGGFHLPRAAFPVSVNSFRPLPALLLLLFLSGWSGVRSSAEPGKEGRVLYYTCTMHPSVRSPTPGKCPICSMDLVPVHEKISSSENQAKNPPPGMATSSERGLPISPTPQTNPFFVPSERLQAIGVRTAVVERRHLVRELHAPAILAVDESKEIDINVKAGDGYVIKLYADYLWKEVHKGEKLATILSENWVQAQMDYIRAYRAWRRSLLIQKANPILLDQQFQHIRNRIRVWDLTDAQIRELERYAWSMSTNDVRTGKGIHGTFDLLSPISGHVHEKNVIEGMRFSAGQTLFRLVNLSRIWVLAQFSEDQAPFISEGQLCEVTLPALPAERFRSRIDFVQPHFTEAVRRLQARIILPNPGHKLRPGMYAEVAAHLDYGTQLAVRSDAVIPTGRRFVVFVDHGGGRLEPRFVRLGAKLDDYYQVVSGLDEGERVVTGANFLIDAEARVQGALQIWSSEQPSEGEELPQKPAPSAPPPAGTPMPPPGGHHHHHGMPGMPGM</sequence>
<dbReference type="InterPro" id="IPR006143">
    <property type="entry name" value="RND_pump_MFP"/>
</dbReference>
<dbReference type="Pfam" id="PF25919">
    <property type="entry name" value="BSH_CusB"/>
    <property type="match status" value="1"/>
</dbReference>
<dbReference type="PANTHER" id="PTHR30097:SF15">
    <property type="entry name" value="CATION EFFLUX SYSTEM PROTEIN CUSB"/>
    <property type="match status" value="1"/>
</dbReference>
<dbReference type="GO" id="GO:0060003">
    <property type="term" value="P:copper ion export"/>
    <property type="evidence" value="ECO:0007669"/>
    <property type="project" value="TreeGrafter"/>
</dbReference>
<dbReference type="Pfam" id="PF25954">
    <property type="entry name" value="Beta-barrel_RND_2"/>
    <property type="match status" value="1"/>
</dbReference>
<comment type="similarity">
    <text evidence="1">Belongs to the membrane fusion protein (MFP) (TC 8.A.1) family.</text>
</comment>
<dbReference type="Gene3D" id="2.40.420.20">
    <property type="match status" value="1"/>
</dbReference>
<dbReference type="GO" id="GO:0046914">
    <property type="term" value="F:transition metal ion binding"/>
    <property type="evidence" value="ECO:0007669"/>
    <property type="project" value="TreeGrafter"/>
</dbReference>
<dbReference type="Pfam" id="PF25975">
    <property type="entry name" value="CzcB_C"/>
    <property type="match status" value="1"/>
</dbReference>
<accession>A0A5E6MBW1</accession>
<keyword evidence="9" id="KW-1185">Reference proteome</keyword>
<evidence type="ECO:0000259" key="4">
    <source>
        <dbReference type="Pfam" id="PF19335"/>
    </source>
</evidence>
<proteinExistence type="inferred from homology"/>
<dbReference type="InterPro" id="IPR051909">
    <property type="entry name" value="MFP_Cation_Efflux"/>
</dbReference>
<evidence type="ECO:0000313" key="9">
    <source>
        <dbReference type="Proteomes" id="UP000381693"/>
    </source>
</evidence>
<evidence type="ECO:0000259" key="6">
    <source>
        <dbReference type="Pfam" id="PF25954"/>
    </source>
</evidence>
<dbReference type="InterPro" id="IPR045800">
    <property type="entry name" value="HMBD"/>
</dbReference>
<dbReference type="InterPro" id="IPR058649">
    <property type="entry name" value="CzcB_C"/>
</dbReference>
<evidence type="ECO:0000259" key="7">
    <source>
        <dbReference type="Pfam" id="PF25975"/>
    </source>
</evidence>
<protein>
    <submittedName>
        <fullName evidence="8">Cation efflux system protein CusB</fullName>
    </submittedName>
</protein>
<feature type="domain" description="Heavy metal binding" evidence="4">
    <location>
        <begin position="67"/>
        <end position="94"/>
    </location>
</feature>
<dbReference type="EMBL" id="CABFUZ020000098">
    <property type="protein sequence ID" value="VVM05815.1"/>
    <property type="molecule type" value="Genomic_DNA"/>
</dbReference>
<gene>
    <name evidence="8" type="primary">cusB</name>
    <name evidence="8" type="ORF">MAMC_00802</name>
</gene>
<dbReference type="PANTHER" id="PTHR30097">
    <property type="entry name" value="CATION EFFLUX SYSTEM PROTEIN CUSB"/>
    <property type="match status" value="1"/>
</dbReference>
<dbReference type="AlphaFoldDB" id="A0A5E6MBW1"/>
<comment type="caution">
    <text evidence="8">The sequence shown here is derived from an EMBL/GenBank/DDBJ whole genome shotgun (WGS) entry which is preliminary data.</text>
</comment>
<keyword evidence="2" id="KW-0813">Transport</keyword>
<feature type="region of interest" description="Disordered" evidence="3">
    <location>
        <begin position="98"/>
        <end position="126"/>
    </location>
</feature>
<dbReference type="Proteomes" id="UP000381693">
    <property type="component" value="Unassembled WGS sequence"/>
</dbReference>
<evidence type="ECO:0000256" key="1">
    <source>
        <dbReference type="ARBA" id="ARBA00009477"/>
    </source>
</evidence>
<dbReference type="InterPro" id="IPR058790">
    <property type="entry name" value="BSH_CusB"/>
</dbReference>
<feature type="domain" description="CusB-like barrel-sandwich hybrid" evidence="5">
    <location>
        <begin position="179"/>
        <end position="312"/>
    </location>
</feature>
<dbReference type="GO" id="GO:0015679">
    <property type="term" value="P:plasma membrane copper ion transport"/>
    <property type="evidence" value="ECO:0007669"/>
    <property type="project" value="TreeGrafter"/>
</dbReference>
<feature type="domain" description="CzcB-like C-terminal circularly permuted SH3-like" evidence="7">
    <location>
        <begin position="399"/>
        <end position="459"/>
    </location>
</feature>
<feature type="region of interest" description="Disordered" evidence="3">
    <location>
        <begin position="475"/>
        <end position="517"/>
    </location>
</feature>
<dbReference type="InterPro" id="IPR058792">
    <property type="entry name" value="Beta-barrel_RND_2"/>
</dbReference>
<dbReference type="NCBIfam" id="TIGR01730">
    <property type="entry name" value="RND_mfp"/>
    <property type="match status" value="1"/>
</dbReference>
<evidence type="ECO:0000259" key="5">
    <source>
        <dbReference type="Pfam" id="PF25919"/>
    </source>
</evidence>
<dbReference type="Pfam" id="PF19335">
    <property type="entry name" value="HMBD"/>
    <property type="match status" value="1"/>
</dbReference>
<organism evidence="8 9">
    <name type="scientific">Methylacidimicrobium cyclopophantes</name>
    <dbReference type="NCBI Taxonomy" id="1041766"/>
    <lineage>
        <taxon>Bacteria</taxon>
        <taxon>Pseudomonadati</taxon>
        <taxon>Verrucomicrobiota</taxon>
        <taxon>Methylacidimicrobium</taxon>
    </lineage>
</organism>
<dbReference type="OrthoDB" id="9765657at2"/>
<feature type="compositionally biased region" description="Pro residues" evidence="3">
    <location>
        <begin position="486"/>
        <end position="503"/>
    </location>
</feature>
<dbReference type="SUPFAM" id="SSF111369">
    <property type="entry name" value="HlyD-like secretion proteins"/>
    <property type="match status" value="1"/>
</dbReference>
<evidence type="ECO:0000256" key="2">
    <source>
        <dbReference type="ARBA" id="ARBA00022448"/>
    </source>
</evidence>
<evidence type="ECO:0000256" key="3">
    <source>
        <dbReference type="SAM" id="MobiDB-lite"/>
    </source>
</evidence>
<feature type="domain" description="CusB-like beta-barrel" evidence="6">
    <location>
        <begin position="318"/>
        <end position="390"/>
    </location>
</feature>